<reference evidence="2" key="1">
    <citation type="submission" date="2022-07" db="EMBL/GenBank/DDBJ databases">
        <title>Phylogenomic reconstructions and comparative analyses of Kickxellomycotina fungi.</title>
        <authorList>
            <person name="Reynolds N.K."/>
            <person name="Stajich J.E."/>
            <person name="Barry K."/>
            <person name="Grigoriev I.V."/>
            <person name="Crous P."/>
            <person name="Smith M.E."/>
        </authorList>
    </citation>
    <scope>NUCLEOTIDE SEQUENCE</scope>
    <source>
        <strain evidence="2">NRRL 1566</strain>
    </source>
</reference>
<dbReference type="Proteomes" id="UP001139887">
    <property type="component" value="Unassembled WGS sequence"/>
</dbReference>
<dbReference type="OrthoDB" id="39175at2759"/>
<evidence type="ECO:0000313" key="2">
    <source>
        <dbReference type="EMBL" id="KAJ2850436.1"/>
    </source>
</evidence>
<name>A0A9W8LZY7_9FUNG</name>
<feature type="compositionally biased region" description="Polar residues" evidence="1">
    <location>
        <begin position="1026"/>
        <end position="1072"/>
    </location>
</feature>
<dbReference type="AlphaFoldDB" id="A0A9W8LZY7"/>
<sequence>MVGVKNGDMPGAVAAQGSLTSAQNQGSAANNAAELSASAEPASNNADKGNIGENIPLAALLGTAPMDESEILPPSILQNMNLWMNDSLLTAAAAAGIPGFNSVPAQPGLTNSILPPSLPTATVSTQAANTAAQPSQGLQTASESNGLFPMDFALGLPAMAGQLNPATNNTFSSPPGSIDYGSLAGLGPIPASRRMEQTSAFLQSLSQQFNQIQTTAALTNSFPSTNTHSPLSASSPNPLLGSADVGTFTPFPTSAFASLNLVNSLDALSQTQAPAGALGANNGLAGISASVGIPSGSMQPVPTPTSAALALDSAIQSFRQKQLPLGDTTPGEILRHNTFPVSQERRLSFTTASTVTVSNPSSSHMPLNAEDNALANNANMHTPGNLVMFNTPQSLASSAAPTVSVQTPVLQQVPALTSNSLKRPSSGTDLLMTALASASATAEKASSDVLSPLAATEPLQLSIDINGTVKTPETSQTNSPWQPKEHRLISPNSIAQMNNDSIPQMLQDAVAEHPELGSAELVYNLLITHVVHDCSRIGMYNAHLFWMRVKQYKLPKFHLFASIADASRSWTLSEELRMALPPNLDETCYALSIQTAPTDVTNPNVLSAVGLLVLAAYEFKSARFAPMVEHSCLAYKIMIHIKFRNSPFPWRGAKKRPGPEDVDSNYQLLIRAFWRLSMALYYSTEIFRLDAPDDREFLPEIPTHDEFFIRHVFVPEESEEFGFRAVLPPYEVHDTGKGDLFNIICELVIKQYKISNRFNRVLRGEKTTMWYINYLIEWDRQMLEWRDNLPAYLHDDLDNLARQTQPLDARRRRINLWGLSENEMWQKRHEWNQDVGYTMEVLYVHMMFEMARIKAYRIGLMMLLHEDLDMVRNFQHSKAFTIQELPRLAHKSPITGTYEEDRDLFHYFAEAASKAASHVYDMLKFNQQFGLDLHAYGTTIISTLLQVSLVYVGQVQSRDVRLAWHAMLRLARILAMIRSLDRWGPALYIFTNILKALGRPELILQVPSPETRAQLAADTRKPAVTQDRSGSVDSTGTGESTTCMESCCRSPNSSASTVPADNDTAGSRMNSSKGKRKNICADEHGDEKRYEFSDHHHGDPQSVSSATGSPISDEDDVTNPFPSDHVISHIMREQKVSTATFFSPTLPILAASLLHTNSS</sequence>
<feature type="region of interest" description="Disordered" evidence="1">
    <location>
        <begin position="25"/>
        <end position="50"/>
    </location>
</feature>
<evidence type="ECO:0000313" key="3">
    <source>
        <dbReference type="Proteomes" id="UP001139887"/>
    </source>
</evidence>
<evidence type="ECO:0008006" key="4">
    <source>
        <dbReference type="Google" id="ProtNLM"/>
    </source>
</evidence>
<dbReference type="EMBL" id="JANBUW010000032">
    <property type="protein sequence ID" value="KAJ2850436.1"/>
    <property type="molecule type" value="Genomic_DNA"/>
</dbReference>
<keyword evidence="3" id="KW-1185">Reference proteome</keyword>
<gene>
    <name evidence="2" type="ORF">IWW36_001874</name>
</gene>
<protein>
    <recommendedName>
        <fullName evidence="4">Transcription factor domain-containing protein</fullName>
    </recommendedName>
</protein>
<proteinExistence type="predicted"/>
<evidence type="ECO:0000256" key="1">
    <source>
        <dbReference type="SAM" id="MobiDB-lite"/>
    </source>
</evidence>
<organism evidence="2 3">
    <name type="scientific">Coemansia brasiliensis</name>
    <dbReference type="NCBI Taxonomy" id="2650707"/>
    <lineage>
        <taxon>Eukaryota</taxon>
        <taxon>Fungi</taxon>
        <taxon>Fungi incertae sedis</taxon>
        <taxon>Zoopagomycota</taxon>
        <taxon>Kickxellomycotina</taxon>
        <taxon>Kickxellomycetes</taxon>
        <taxon>Kickxellales</taxon>
        <taxon>Kickxellaceae</taxon>
        <taxon>Coemansia</taxon>
    </lineage>
</organism>
<feature type="compositionally biased region" description="Polar residues" evidence="1">
    <location>
        <begin position="1101"/>
        <end position="1110"/>
    </location>
</feature>
<feature type="compositionally biased region" description="Low complexity" evidence="1">
    <location>
        <begin position="25"/>
        <end position="46"/>
    </location>
</feature>
<dbReference type="CDD" id="cd12148">
    <property type="entry name" value="fungal_TF_MHR"/>
    <property type="match status" value="1"/>
</dbReference>
<feature type="region of interest" description="Disordered" evidence="1">
    <location>
        <begin position="1013"/>
        <end position="1123"/>
    </location>
</feature>
<comment type="caution">
    <text evidence="2">The sequence shown here is derived from an EMBL/GenBank/DDBJ whole genome shotgun (WGS) entry which is preliminary data.</text>
</comment>
<accession>A0A9W8LZY7</accession>
<feature type="compositionally biased region" description="Basic and acidic residues" evidence="1">
    <location>
        <begin position="1079"/>
        <end position="1099"/>
    </location>
</feature>